<dbReference type="InterPro" id="IPR048444">
    <property type="entry name" value="DNMK"/>
</dbReference>
<dbReference type="EMBL" id="CCCS020000035">
    <property type="protein sequence ID" value="CDQ10598.1"/>
    <property type="molecule type" value="Genomic_DNA"/>
</dbReference>
<evidence type="ECO:0000313" key="3">
    <source>
        <dbReference type="EMBL" id="SMH64629.1"/>
    </source>
</evidence>
<gene>
    <name evidence="3" type="ORF">AFERRI_10663</name>
    <name evidence="2" type="ORF">AFERRI_400379</name>
</gene>
<evidence type="ECO:0000313" key="2">
    <source>
        <dbReference type="EMBL" id="CDQ10598.1"/>
    </source>
</evidence>
<keyword evidence="4" id="KW-1185">Reference proteome</keyword>
<name>A0A060UV09_9PROT</name>
<reference evidence="2" key="2">
    <citation type="submission" date="2014-07" db="EMBL/GenBank/DDBJ databases">
        <title>Initial genome analysis of the psychrotolerant acidophile Acidithiobacillus ferrivorans CF27: insights into iron and sulfur oxidation pathways and into biofilm formation.</title>
        <authorList>
            <person name="Talla E."/>
            <person name="Hedrich S."/>
            <person name="Mangenot S."/>
            <person name="Ji B."/>
            <person name="Johnson D.B."/>
            <person name="Barbe V."/>
            <person name="Bonnefoy V."/>
        </authorList>
    </citation>
    <scope>NUCLEOTIDE SEQUENCE [LARGE SCALE GENOMIC DNA]</scope>
    <source>
        <strain evidence="2">CF27</strain>
    </source>
</reference>
<feature type="domain" description="dATP/dGTP diphosphohydrolase MazZ" evidence="1">
    <location>
        <begin position="299"/>
        <end position="388"/>
    </location>
</feature>
<dbReference type="InterPro" id="IPR027417">
    <property type="entry name" value="P-loop_NTPase"/>
</dbReference>
<dbReference type="EMBL" id="LT841305">
    <property type="protein sequence ID" value="SMH64629.1"/>
    <property type="molecule type" value="Genomic_DNA"/>
</dbReference>
<accession>A0A060UV09</accession>
<evidence type="ECO:0000259" key="1">
    <source>
        <dbReference type="Pfam" id="PF04447"/>
    </source>
</evidence>
<dbReference type="Pfam" id="PF04447">
    <property type="entry name" value="dATP-dGTP_PPHyd"/>
    <property type="match status" value="1"/>
</dbReference>
<dbReference type="Proteomes" id="UP000193925">
    <property type="component" value="Chromosome AFERRI"/>
</dbReference>
<dbReference type="RefSeq" id="WP_197052761.1">
    <property type="nucleotide sequence ID" value="NZ_CCCS020000035.1"/>
</dbReference>
<sequence length="390" mass="43687">MIIGLTGAAGSGKDSVADILVAEHGFQRIAFADCLYEEVSAAFSVPVELLKCRETKESPTPRLALGRCTDKSFRKTAIRVCGVLGIEILWRWKWWSPRQILQWWGDYRRAQCESYLIDKVRDRILSTGEQVDWVITDVRFQNEADLVQELGGQLGLVLRPGGEPVANHVSEEFWQTCSSDIAIKNDGTVEDLVNTVNAMVPIWYDACFGTFIERDGLPESLPATSSIPKTGVVADDSWTLADTIQARKILLNLGYAMHPSMEPGADERVDRIAKMLADAKAEANLQTQSFDLVAHLHRQREFSLRTFGPGERAAGVLDHIRKELVEIEADPKDIIEWVDVILLALDGAWRSGHTPEEIAQAITDKQSRNEARQWPDWRTAEPGMAIEHVR</sequence>
<organism evidence="2">
    <name type="scientific">Acidithiobacillus ferrivorans</name>
    <dbReference type="NCBI Taxonomy" id="160808"/>
    <lineage>
        <taxon>Bacteria</taxon>
        <taxon>Pseudomonadati</taxon>
        <taxon>Pseudomonadota</taxon>
        <taxon>Acidithiobacillia</taxon>
        <taxon>Acidithiobacillales</taxon>
        <taxon>Acidithiobacillaceae</taxon>
        <taxon>Acidithiobacillus</taxon>
    </lineage>
</organism>
<dbReference type="InterPro" id="IPR007538">
    <property type="entry name" value="dATP/dGTP_dipphydrolase_MazZ"/>
</dbReference>
<dbReference type="SUPFAM" id="SSF52540">
    <property type="entry name" value="P-loop containing nucleoside triphosphate hydrolases"/>
    <property type="match status" value="1"/>
</dbReference>
<reference evidence="3 4" key="3">
    <citation type="submission" date="2017-03" db="EMBL/GenBank/DDBJ databases">
        <authorList>
            <person name="Regsiter A."/>
            <person name="William W."/>
        </authorList>
    </citation>
    <scope>NUCLEOTIDE SEQUENCE [LARGE SCALE GENOMIC DNA]</scope>
    <source>
        <strain evidence="3">PRJEB5721</strain>
    </source>
</reference>
<protein>
    <recommendedName>
        <fullName evidence="1">dATP/dGTP diphosphohydrolase MazZ domain-containing protein</fullName>
    </recommendedName>
</protein>
<evidence type="ECO:0000313" key="4">
    <source>
        <dbReference type="Proteomes" id="UP000193925"/>
    </source>
</evidence>
<dbReference type="Pfam" id="PF21448">
    <property type="entry name" value="DNMK"/>
    <property type="match status" value="1"/>
</dbReference>
<dbReference type="AlphaFoldDB" id="A0A060UV09"/>
<reference evidence="2" key="1">
    <citation type="submission" date="2014-03" db="EMBL/GenBank/DDBJ databases">
        <authorList>
            <person name="Genoscope - CEA"/>
        </authorList>
    </citation>
    <scope>NUCLEOTIDE SEQUENCE [LARGE SCALE GENOMIC DNA]</scope>
    <source>
        <strain evidence="2">CF27</strain>
    </source>
</reference>
<proteinExistence type="predicted"/>
<dbReference type="Gene3D" id="3.40.50.300">
    <property type="entry name" value="P-loop containing nucleotide triphosphate hydrolases"/>
    <property type="match status" value="2"/>
</dbReference>